<reference evidence="3 4" key="1">
    <citation type="submission" date="2019-06" db="EMBL/GenBank/DDBJ databases">
        <title>Pseudomonas bimorpha sp. nov. isolated from bovine raw milk and skim milk concentrate.</title>
        <authorList>
            <person name="Hofmann K."/>
            <person name="Huptas C."/>
            <person name="Doll E."/>
            <person name="Scherer S."/>
            <person name="Wenning M."/>
        </authorList>
    </citation>
    <scope>NUCLEOTIDE SEQUENCE [LARGE SCALE GENOMIC DNA]</scope>
    <source>
        <strain evidence="3 4">DSM 108989</strain>
    </source>
</reference>
<feature type="region of interest" description="Disordered" evidence="2">
    <location>
        <begin position="1"/>
        <end position="38"/>
    </location>
</feature>
<feature type="compositionally biased region" description="Basic and acidic residues" evidence="2">
    <location>
        <begin position="1"/>
        <end position="16"/>
    </location>
</feature>
<evidence type="ECO:0000313" key="4">
    <source>
        <dbReference type="Proteomes" id="UP000318428"/>
    </source>
</evidence>
<evidence type="ECO:0000313" key="3">
    <source>
        <dbReference type="EMBL" id="TWR84557.1"/>
    </source>
</evidence>
<organism evidence="3 4">
    <name type="scientific">Pseudomonas saxonica</name>
    <dbReference type="NCBI Taxonomy" id="2600598"/>
    <lineage>
        <taxon>Bacteria</taxon>
        <taxon>Pseudomonadati</taxon>
        <taxon>Pseudomonadota</taxon>
        <taxon>Gammaproteobacteria</taxon>
        <taxon>Pseudomonadales</taxon>
        <taxon>Pseudomonadaceae</taxon>
        <taxon>Pseudomonas</taxon>
    </lineage>
</organism>
<keyword evidence="4" id="KW-1185">Reference proteome</keyword>
<keyword evidence="1" id="KW-0175">Coiled coil</keyword>
<evidence type="ECO:0000256" key="1">
    <source>
        <dbReference type="SAM" id="Coils"/>
    </source>
</evidence>
<protein>
    <recommendedName>
        <fullName evidence="5">Tox-PLDMTX domain-containing protein</fullName>
    </recommendedName>
</protein>
<proteinExistence type="predicted"/>
<gene>
    <name evidence="3" type="ORF">FJD38_23515</name>
</gene>
<comment type="caution">
    <text evidence="3">The sequence shown here is derived from an EMBL/GenBank/DDBJ whole genome shotgun (WGS) entry which is preliminary data.</text>
</comment>
<evidence type="ECO:0008006" key="5">
    <source>
        <dbReference type="Google" id="ProtNLM"/>
    </source>
</evidence>
<dbReference type="RefSeq" id="WP_146387882.1">
    <property type="nucleotide sequence ID" value="NZ_VFIO01000017.1"/>
</dbReference>
<dbReference type="Proteomes" id="UP000318428">
    <property type="component" value="Unassembled WGS sequence"/>
</dbReference>
<dbReference type="EMBL" id="VFIO01000017">
    <property type="protein sequence ID" value="TWR84557.1"/>
    <property type="molecule type" value="Genomic_DNA"/>
</dbReference>
<feature type="coiled-coil region" evidence="1">
    <location>
        <begin position="1144"/>
        <end position="1171"/>
    </location>
</feature>
<name>A0ABY3GCB7_9PSED</name>
<accession>A0ABY3GCB7</accession>
<sequence length="2119" mass="236223">MTKCSEHTRDSTESSDRPVTSPPLLIEPCRPETDNGPSAGAIPLYHLFNLTSPHLPSQQHDSEALLVSPMPQNVVPASDLPTVANAVDSANQNLIGKKVLLTTVQRISTQVYQRFLAQAVGKMLRGTVYEGFTPEHLPTLLQASKDFYESEADLPLRLARLLNAVSELPDESFFEAGHHLKDALQLCVAITQSLGALASSDSVLEKAVSGHRHLRNLLETLLDNSLLKTWSTLSGGRDIIEKSLQLLTETAPLMTPDISFEQVMNWASQSPLLKHLLTEHYQGIAGIFYELGILANLLRLRQAAQPEASTLSHGAWLLETLDSNQLGPLITEHLSSYLAPFFTSLHNMAKAFASPSRFPADTSGLAPFKWLSDSNVLEVLPAPLKALVYRFIEALGNTDSLRTAVGDVPANGKISDLCRWLARALEQPKFELIAKAVMDVELFDTLSRWSNEAVLLHQQCAAFSGVEGGPAALKWSLTLLERVDLSLLEHMLPAVLHERLANWLMPLLHGLKLAPLLEQYPHNESQMAQLIWGAHLVVSEQATPFLNSFLPQSLAQQLVKPFDFIRQTTTFPSDDSYTAQLQWSINLLASPAGQATLQQFAPEGYDYVFTHLHSVNTMMRNTDELRAILMDNAPWQSKAQQLYAVLSPPLIEALKSHPELLINAASWASGGNKTAIGLSLTTLRFYMTMPSQLSTRERLIWILKNSAYEAINEYSTVLAWLVTHDSTASTVLSHAQQAQRIYSTWSQPEKLEAELDELVKMLNRDMPLPHYLQPLLNTLPALPALIRAHQHYTTLPDGMPVEEQTLHMAAYLSQTDSAALARLYDSIEAYAVGGISHALHTIAEGVQDPLKFPTASAAPVDHPIKRVPRGKIDEWSTQTKMELVGGAAGLAISVLAGAWAWKHWGKSDTQAYSLANSIPMQNRSQSLLDSDAEEEDGQPFNTVYKGTTAQRPSKHDPAKAALALSVLGFVVSSGLVIKGVYNAVTPSAIDITTLITTLQALEEQTQDDLETGHQERLMDDIDHYVEELSGWLDQQIYEDQGETQASAVNLTDDVEEQGVFEDSLMSGDETGSVRVRRSIRRVSVSDLQSVFDGLKIGVTPKPVSSKTEDFQSRSDEILTLMRWGVRSLNIELVISQDNKSEINHKVLTRRLAQIKSKLVALRQNLATVNMDIPGRDFLSREIKAYSLLNEMRAFYAHSNELRLWNNFDPDTVYSYEYTLHQESTFGIAHLIALVSGAVTEHIKEAGATGSFNLDERYNDSEVTPLIKTGISLYIPGQWTKERALIKAGIEASQGGREVIPKMTDAVRVGLTDSQGRFRFITLQSLDQYLIEKRDNVYHLPYSSSYTYQWLPQYSAALIETLTSEPFLTTYFSGDTLIAQSEDRQQHIRTILPYTIDDALFHTHLIIQNSFKALVSPTRGTPIGFTEESVLAHAIRYTKDQLDLNNNTINTPATSETMINITNNSLANLHSVLRVLYRLPSEHLRLQKSQTSTDLIMLAFVETLWTDPELALPIKYHPQLKNLKPQSPLIVRQLKDKNPDTRFTMTFAQLLCRQNEDMAPPATVIWPSGLSQNDPLLHTLIDKCTVYRALIPSLQRDANARESLIIPSTMAYLQEGLDRVIREKAPAGAKHLRQRLNDTLEVKFQPVPQGFYNPDASQRPKEKVLHFSIAKIMAKAHKRKLKQLPGYMSYTFTASSRFPIEVLRELETLDWQEEVHRKIRDVDSDIRFMRRWKDVFRPLVTEKMTKAGVEGGSTLNLDGTPIPGVYILTTAQGVELHSVFNKIEFKAPNLQHFNTILLPVEEFHGGHLHLSPEDVSPEGKRLYNWLNEHRPDSERTRNSIRNTLTLKEPRYPSSENSSMIASSILHDYLDGMKKDADAYLKSNAELFVHNLFHFFNNIIAPFLAALTIPISGPLAYLIASGLVILPFAELAAADTEEEFNDLFYSAALNVAFDILPGHTLKLLSKIPAHQIAKSISNNAISAFNALKGPKQIKTASTNIAMPIKKIGPQNAIRDAVRANMLAKAPNTAYSDYVSDILQNGNILTKVHADEFANGLKMAANYKYLRNTGSVDHLFTNVRTLTSFDQLLHVKQGEVLVFMRVDPSSPLKQLHPVHSMPALGN</sequence>
<evidence type="ECO:0000256" key="2">
    <source>
        <dbReference type="SAM" id="MobiDB-lite"/>
    </source>
</evidence>